<comment type="subcellular location">
    <subcellularLocation>
        <location evidence="1">Cell membrane</location>
        <topology evidence="1">Multi-pass membrane protein</topology>
    </subcellularLocation>
</comment>
<evidence type="ECO:0000256" key="4">
    <source>
        <dbReference type="ARBA" id="ARBA00022989"/>
    </source>
</evidence>
<dbReference type="Gene3D" id="1.20.1640.10">
    <property type="entry name" value="Multidrug efflux transporter AcrB transmembrane domain"/>
    <property type="match status" value="1"/>
</dbReference>
<dbReference type="Proteomes" id="UP000546464">
    <property type="component" value="Unassembled WGS sequence"/>
</dbReference>
<feature type="transmembrane region" description="Helical" evidence="6">
    <location>
        <begin position="717"/>
        <end position="736"/>
    </location>
</feature>
<evidence type="ECO:0000256" key="1">
    <source>
        <dbReference type="ARBA" id="ARBA00004651"/>
    </source>
</evidence>
<proteinExistence type="predicted"/>
<keyword evidence="9" id="KW-1185">Reference proteome</keyword>
<dbReference type="Pfam" id="PF03176">
    <property type="entry name" value="MMPL"/>
    <property type="match status" value="1"/>
</dbReference>
<feature type="transmembrane region" description="Helical" evidence="6">
    <location>
        <begin position="313"/>
        <end position="331"/>
    </location>
</feature>
<organism evidence="8 9">
    <name type="scientific">Ruficoccus amylovorans</name>
    <dbReference type="NCBI Taxonomy" id="1804625"/>
    <lineage>
        <taxon>Bacteria</taxon>
        <taxon>Pseudomonadati</taxon>
        <taxon>Verrucomicrobiota</taxon>
        <taxon>Opitutia</taxon>
        <taxon>Puniceicoccales</taxon>
        <taxon>Cerasicoccaceae</taxon>
        <taxon>Ruficoccus</taxon>
    </lineage>
</organism>
<evidence type="ECO:0000256" key="6">
    <source>
        <dbReference type="SAM" id="Phobius"/>
    </source>
</evidence>
<dbReference type="EMBL" id="JACHVB010000021">
    <property type="protein sequence ID" value="MBC2594384.1"/>
    <property type="molecule type" value="Genomic_DNA"/>
</dbReference>
<evidence type="ECO:0000256" key="5">
    <source>
        <dbReference type="ARBA" id="ARBA00023136"/>
    </source>
</evidence>
<keyword evidence="5 6" id="KW-0472">Membrane</keyword>
<feature type="transmembrane region" description="Helical" evidence="6">
    <location>
        <begin position="352"/>
        <end position="370"/>
    </location>
</feature>
<gene>
    <name evidence="8" type="ORF">H5P28_08955</name>
</gene>
<feature type="transmembrane region" description="Helical" evidence="6">
    <location>
        <begin position="661"/>
        <end position="680"/>
    </location>
</feature>
<feature type="domain" description="Membrane transport protein MMPL" evidence="7">
    <location>
        <begin position="190"/>
        <end position="399"/>
    </location>
</feature>
<keyword evidence="2" id="KW-1003">Cell membrane</keyword>
<dbReference type="InterPro" id="IPR050545">
    <property type="entry name" value="Mycobact_MmpL"/>
</dbReference>
<name>A0A842HFS9_9BACT</name>
<comment type="caution">
    <text evidence="8">The sequence shown here is derived from an EMBL/GenBank/DDBJ whole genome shotgun (WGS) entry which is preliminary data.</text>
</comment>
<dbReference type="InterPro" id="IPR004869">
    <property type="entry name" value="MMPL_dom"/>
</dbReference>
<evidence type="ECO:0000313" key="9">
    <source>
        <dbReference type="Proteomes" id="UP000546464"/>
    </source>
</evidence>
<evidence type="ECO:0000259" key="7">
    <source>
        <dbReference type="Pfam" id="PF03176"/>
    </source>
</evidence>
<dbReference type="PANTHER" id="PTHR33406:SF13">
    <property type="entry name" value="MEMBRANE PROTEIN YDFJ"/>
    <property type="match status" value="1"/>
</dbReference>
<dbReference type="AlphaFoldDB" id="A0A842HFS9"/>
<feature type="transmembrane region" description="Helical" evidence="6">
    <location>
        <begin position="261"/>
        <end position="279"/>
    </location>
</feature>
<protein>
    <submittedName>
        <fullName evidence="8">MMPL family transporter</fullName>
    </submittedName>
</protein>
<sequence>MSGKKTSPVRRFGPAALALTVLLVLPLAYLLTRDWSQALNEDIRASIPELAEPLQAREIRQSLQAQATNSVLLKVDAPGAEPEQVRAAIREAAAAQPIFGEVFFPGDADTMKELGRFIYEHRETLFFPGWLQERWLEFGGTGQPESDFTLWLARRAAGELDAFLDRSEATAYAQLIPDDPLLLIPTAREALPEAASGEDGAVLAWLPVGADSLSPAGQAAIGASVEAVKASLRVRWPEAHLTSGGVYEIAAATETRTRHEVTLLNVVMGAVIFFFLALLMRRLSDLLLVLIPLAAAVLCSAGVGLLVFGRIHVLALGIASVVLGLAVDYAVHLLANRRADGLLSAWKRIQKPLLAGCLSSCLGLAFLWLAPLPSIRQVGVMVPAGLLAALAAVRWVMPYAGAGGGKPALRAFLYQLRKRPLPRVWLLLPALLWTVALAVLAGWLRFDDRIAGYQIPVPGEMERYQSLLTVLGQSDETVRSRWFTFSESPVGLLQNLNDVRASGVELSGPASLLGRAQGSEAWLAFEPQREAFGEALLAELKALGFDEGAFEDFAAGLKNLPARVADPAADEAIRELASRLRGPMRAALMSDGVDWVGTFGVRDRDEVPVSLKTTTYVLDERVALDRALALSRKIVLRNALWGFLCVGAVLLWVFGWRGGLAAALLPVWAVTLGLAVTVLLGGSLSLLAVIGAVLAYCLGLDYGAFSVHFHGRAPVSVRVSALTSAGAFAVLGFSEIKAVSDLGIVVAATVFFAWMGAEFIGLQRGASTAEDD</sequence>
<feature type="transmembrane region" description="Helical" evidence="6">
    <location>
        <begin position="742"/>
        <end position="762"/>
    </location>
</feature>
<reference evidence="8 9" key="1">
    <citation type="submission" date="2020-07" db="EMBL/GenBank/DDBJ databases">
        <authorList>
            <person name="Feng X."/>
        </authorList>
    </citation>
    <scope>NUCLEOTIDE SEQUENCE [LARGE SCALE GENOMIC DNA]</scope>
    <source>
        <strain evidence="8 9">JCM31066</strain>
    </source>
</reference>
<accession>A0A842HFS9</accession>
<feature type="transmembrane region" description="Helical" evidence="6">
    <location>
        <begin position="634"/>
        <end position="654"/>
    </location>
</feature>
<keyword evidence="4 6" id="KW-1133">Transmembrane helix</keyword>
<keyword evidence="3 6" id="KW-0812">Transmembrane</keyword>
<evidence type="ECO:0000313" key="8">
    <source>
        <dbReference type="EMBL" id="MBC2594384.1"/>
    </source>
</evidence>
<evidence type="ECO:0000256" key="3">
    <source>
        <dbReference type="ARBA" id="ARBA00022692"/>
    </source>
</evidence>
<dbReference type="SUPFAM" id="SSF82866">
    <property type="entry name" value="Multidrug efflux transporter AcrB transmembrane domain"/>
    <property type="match status" value="2"/>
</dbReference>
<dbReference type="RefSeq" id="WP_185675368.1">
    <property type="nucleotide sequence ID" value="NZ_JACHVB010000021.1"/>
</dbReference>
<feature type="transmembrane region" description="Helical" evidence="6">
    <location>
        <begin position="424"/>
        <end position="444"/>
    </location>
</feature>
<evidence type="ECO:0000256" key="2">
    <source>
        <dbReference type="ARBA" id="ARBA00022475"/>
    </source>
</evidence>
<dbReference type="GO" id="GO:0005886">
    <property type="term" value="C:plasma membrane"/>
    <property type="evidence" value="ECO:0007669"/>
    <property type="project" value="UniProtKB-SubCell"/>
</dbReference>
<feature type="transmembrane region" description="Helical" evidence="6">
    <location>
        <begin position="686"/>
        <end position="705"/>
    </location>
</feature>
<dbReference type="PANTHER" id="PTHR33406">
    <property type="entry name" value="MEMBRANE PROTEIN MJ1562-RELATED"/>
    <property type="match status" value="1"/>
</dbReference>
<feature type="transmembrane region" description="Helical" evidence="6">
    <location>
        <begin position="382"/>
        <end position="403"/>
    </location>
</feature>
<feature type="transmembrane region" description="Helical" evidence="6">
    <location>
        <begin position="286"/>
        <end position="307"/>
    </location>
</feature>